<dbReference type="Gene3D" id="3.30.70.1290">
    <property type="entry name" value="Transposase IS200-like"/>
    <property type="match status" value="1"/>
</dbReference>
<dbReference type="EMBL" id="AQQR01000004">
    <property type="protein sequence ID" value="OWU73260.1"/>
    <property type="molecule type" value="Genomic_DNA"/>
</dbReference>
<dbReference type="OrthoDB" id="9794403at2"/>
<protein>
    <recommendedName>
        <fullName evidence="1">Transposase IS200-like domain-containing protein</fullName>
    </recommendedName>
</protein>
<keyword evidence="3" id="KW-1185">Reference proteome</keyword>
<dbReference type="Proteomes" id="UP000215377">
    <property type="component" value="Unassembled WGS sequence"/>
</dbReference>
<dbReference type="GO" id="GO:0006313">
    <property type="term" value="P:DNA transposition"/>
    <property type="evidence" value="ECO:0007669"/>
    <property type="project" value="InterPro"/>
</dbReference>
<dbReference type="InterPro" id="IPR052715">
    <property type="entry name" value="RAYT_transposase"/>
</dbReference>
<dbReference type="PANTHER" id="PTHR36966:SF1">
    <property type="entry name" value="REP-ASSOCIATED TYROSINE TRANSPOSASE"/>
    <property type="match status" value="1"/>
</dbReference>
<evidence type="ECO:0000313" key="3">
    <source>
        <dbReference type="Proteomes" id="UP000215377"/>
    </source>
</evidence>
<dbReference type="InterPro" id="IPR036515">
    <property type="entry name" value="Transposase_17_sf"/>
</dbReference>
<evidence type="ECO:0000259" key="1">
    <source>
        <dbReference type="SMART" id="SM01321"/>
    </source>
</evidence>
<dbReference type="SUPFAM" id="SSF143422">
    <property type="entry name" value="Transposase IS200-like"/>
    <property type="match status" value="1"/>
</dbReference>
<dbReference type="PANTHER" id="PTHR36966">
    <property type="entry name" value="REP-ASSOCIATED TYROSINE TRANSPOSASE"/>
    <property type="match status" value="1"/>
</dbReference>
<organism evidence="2 3">
    <name type="scientific">Marinibacterium profundimaris</name>
    <dbReference type="NCBI Taxonomy" id="1679460"/>
    <lineage>
        <taxon>Bacteria</taxon>
        <taxon>Pseudomonadati</taxon>
        <taxon>Pseudomonadota</taxon>
        <taxon>Alphaproteobacteria</taxon>
        <taxon>Rhodobacterales</taxon>
        <taxon>Paracoccaceae</taxon>
        <taxon>Marinibacterium</taxon>
    </lineage>
</organism>
<dbReference type="NCBIfam" id="NF047646">
    <property type="entry name" value="REP_Tyr_transpos"/>
    <property type="match status" value="1"/>
</dbReference>
<proteinExistence type="predicted"/>
<dbReference type="SMART" id="SM01321">
    <property type="entry name" value="Y1_Tnp"/>
    <property type="match status" value="1"/>
</dbReference>
<evidence type="ECO:0000313" key="2">
    <source>
        <dbReference type="EMBL" id="OWU73260.1"/>
    </source>
</evidence>
<feature type="domain" description="Transposase IS200-like" evidence="1">
    <location>
        <begin position="9"/>
        <end position="166"/>
    </location>
</feature>
<name>A0A225NI19_9RHOB</name>
<gene>
    <name evidence="2" type="ORF">ATO3_11190</name>
</gene>
<reference evidence="2 3" key="1">
    <citation type="submission" date="2013-04" db="EMBL/GenBank/DDBJ databases">
        <title>Oceanicola sp. 22II1-22F33 Genome Sequencing.</title>
        <authorList>
            <person name="Lai Q."/>
            <person name="Li G."/>
            <person name="Shao Z."/>
        </authorList>
    </citation>
    <scope>NUCLEOTIDE SEQUENCE [LARGE SCALE GENOMIC DNA]</scope>
    <source>
        <strain evidence="2 3">22II1-22F33</strain>
    </source>
</reference>
<dbReference type="AlphaFoldDB" id="A0A225NI19"/>
<sequence length="195" mass="22444">MPNYIRPRRAGATVFFTVCLARQGSALLIDHVDLLREAVAHTRDLRPFGIDAWVVLPDHMHTVWTLPCDDANYSQRWGMIKARFSRHLRILARAGKAREVAVGWKPTLRQEAGAGTELLEVERLRAERSPSKVAKKDAGIWQRRFWEHHVRGPAEHAEILRYCHVDPVTHGLVARPEDWVCSSIHREIREGRWVA</sequence>
<dbReference type="InterPro" id="IPR002686">
    <property type="entry name" value="Transposase_17"/>
</dbReference>
<comment type="caution">
    <text evidence="2">The sequence shown here is derived from an EMBL/GenBank/DDBJ whole genome shotgun (WGS) entry which is preliminary data.</text>
</comment>
<dbReference type="GO" id="GO:0043565">
    <property type="term" value="F:sequence-specific DNA binding"/>
    <property type="evidence" value="ECO:0007669"/>
    <property type="project" value="TreeGrafter"/>
</dbReference>
<dbReference type="GO" id="GO:0004803">
    <property type="term" value="F:transposase activity"/>
    <property type="evidence" value="ECO:0007669"/>
    <property type="project" value="InterPro"/>
</dbReference>
<accession>A0A225NI19</accession>
<dbReference type="RefSeq" id="WP_088649959.1">
    <property type="nucleotide sequence ID" value="NZ_AQQR01000004.1"/>
</dbReference>